<proteinExistence type="predicted"/>
<sequence>MPVAPLDRVARLGCARHALLIAGLLVLAIGIAVARNWGAVSRALGDASAMAEGADEARALETPDDLLDWIRRHPDRGTLVVWDLKADSAVMTVGNAGALRPAVALPLVGPMADLLVHGDTAAVPASALRTLPGVERPSSDSAAVPFATLARRALRGDRAAGDAILLRARTAEVAWEGGVPLDGLFVAWAQSARADTLDTFLASGQADRAAWALSRRLRTDDVFRDATEADLAAHGLGLSLDAQRRAAAATFPRLRATILTREVADLARGDSAALAILTEPATDSLHARGGARLGVFGGGFPGLQSTAGVLTRADGRGRVVVLLLDGLPHAVFYHLAQTGLDVGLVLDQLGLDE</sequence>
<dbReference type="EMBL" id="MQWD01000001">
    <property type="protein sequence ID" value="PAP75116.1"/>
    <property type="molecule type" value="Genomic_DNA"/>
</dbReference>
<reference evidence="1 2" key="1">
    <citation type="submission" date="2016-11" db="EMBL/GenBank/DDBJ databases">
        <title>Study of marine rhodopsin-containing bacteria.</title>
        <authorList>
            <person name="Yoshizawa S."/>
            <person name="Kumagai Y."/>
            <person name="Kogure K."/>
        </authorList>
    </citation>
    <scope>NUCLEOTIDE SEQUENCE [LARGE SCALE GENOMIC DNA]</scope>
    <source>
        <strain evidence="1 2">SAORIC-28</strain>
    </source>
</reference>
<organism evidence="1 2">
    <name type="scientific">Rubrivirga marina</name>
    <dbReference type="NCBI Taxonomy" id="1196024"/>
    <lineage>
        <taxon>Bacteria</taxon>
        <taxon>Pseudomonadati</taxon>
        <taxon>Rhodothermota</taxon>
        <taxon>Rhodothermia</taxon>
        <taxon>Rhodothermales</taxon>
        <taxon>Rubricoccaceae</taxon>
        <taxon>Rubrivirga</taxon>
    </lineage>
</organism>
<dbReference type="Proteomes" id="UP000216339">
    <property type="component" value="Unassembled WGS sequence"/>
</dbReference>
<evidence type="ECO:0000313" key="2">
    <source>
        <dbReference type="Proteomes" id="UP000216339"/>
    </source>
</evidence>
<dbReference type="RefSeq" id="WP_095508747.1">
    <property type="nucleotide sequence ID" value="NZ_MQWD01000001.1"/>
</dbReference>
<accession>A0A271IV47</accession>
<comment type="caution">
    <text evidence="1">The sequence shown here is derived from an EMBL/GenBank/DDBJ whole genome shotgun (WGS) entry which is preliminary data.</text>
</comment>
<keyword evidence="2" id="KW-1185">Reference proteome</keyword>
<protein>
    <submittedName>
        <fullName evidence="1">Uncharacterized protein</fullName>
    </submittedName>
</protein>
<dbReference type="AlphaFoldDB" id="A0A271IV47"/>
<evidence type="ECO:0000313" key="1">
    <source>
        <dbReference type="EMBL" id="PAP75116.1"/>
    </source>
</evidence>
<name>A0A271IV47_9BACT</name>
<gene>
    <name evidence="1" type="ORF">BSZ37_00965</name>
</gene>